<feature type="signal peptide" evidence="17">
    <location>
        <begin position="1"/>
        <end position="17"/>
    </location>
</feature>
<dbReference type="PROSITE" id="PS01186">
    <property type="entry name" value="EGF_2"/>
    <property type="match status" value="1"/>
</dbReference>
<keyword evidence="11" id="KW-1015">Disulfide bond</keyword>
<keyword evidence="2 14" id="KW-0245">EGF-like domain</keyword>
<evidence type="ECO:0000256" key="16">
    <source>
        <dbReference type="SAM" id="Phobius"/>
    </source>
</evidence>
<dbReference type="SMART" id="SM00181">
    <property type="entry name" value="EGF"/>
    <property type="match status" value="4"/>
</dbReference>
<evidence type="ECO:0000256" key="2">
    <source>
        <dbReference type="ARBA" id="ARBA00022536"/>
    </source>
</evidence>
<evidence type="ECO:0000256" key="6">
    <source>
        <dbReference type="ARBA" id="ARBA00022729"/>
    </source>
</evidence>
<dbReference type="InterPro" id="IPR051505">
    <property type="entry name" value="C-type_lectin_domain"/>
</dbReference>
<keyword evidence="13" id="KW-0325">Glycoprotein</keyword>
<keyword evidence="9 16" id="KW-1133">Transmembrane helix</keyword>
<keyword evidence="3" id="KW-0597">Phosphoprotein</keyword>
<dbReference type="InterPro" id="IPR016186">
    <property type="entry name" value="C-type_lectin-like/link_sf"/>
</dbReference>
<dbReference type="CDD" id="cd00054">
    <property type="entry name" value="EGF_CA"/>
    <property type="match status" value="2"/>
</dbReference>
<reference evidence="20" key="1">
    <citation type="thesis" date="2020" institute="ProQuest LLC" country="789 East Eisenhower Parkway, Ann Arbor, MI, USA">
        <title>Comparative Genomics and Chromosome Evolution.</title>
        <authorList>
            <person name="Mudd A.B."/>
        </authorList>
    </citation>
    <scope>NUCLEOTIDE SEQUENCE</scope>
    <source>
        <strain evidence="20">Female2</strain>
        <tissue evidence="20">Blood</tissue>
    </source>
</reference>
<organism evidence="20 21">
    <name type="scientific">Hymenochirus boettgeri</name>
    <name type="common">Congo dwarf clawed frog</name>
    <dbReference type="NCBI Taxonomy" id="247094"/>
    <lineage>
        <taxon>Eukaryota</taxon>
        <taxon>Metazoa</taxon>
        <taxon>Chordata</taxon>
        <taxon>Craniata</taxon>
        <taxon>Vertebrata</taxon>
        <taxon>Euteleostomi</taxon>
        <taxon>Amphibia</taxon>
        <taxon>Batrachia</taxon>
        <taxon>Anura</taxon>
        <taxon>Pipoidea</taxon>
        <taxon>Pipidae</taxon>
        <taxon>Pipinae</taxon>
        <taxon>Hymenochirus</taxon>
    </lineage>
</organism>
<dbReference type="FunFam" id="2.10.25.10:FF:000406">
    <property type="entry name" value="CD248 molecule"/>
    <property type="match status" value="1"/>
</dbReference>
<evidence type="ECO:0000256" key="17">
    <source>
        <dbReference type="SAM" id="SignalP"/>
    </source>
</evidence>
<dbReference type="GO" id="GO:0031012">
    <property type="term" value="C:extracellular matrix"/>
    <property type="evidence" value="ECO:0007669"/>
    <property type="project" value="TreeGrafter"/>
</dbReference>
<evidence type="ECO:0000256" key="7">
    <source>
        <dbReference type="ARBA" id="ARBA00022734"/>
    </source>
</evidence>
<evidence type="ECO:0000313" key="21">
    <source>
        <dbReference type="Proteomes" id="UP000812440"/>
    </source>
</evidence>
<comment type="caution">
    <text evidence="14">Lacks conserved residue(s) required for the propagation of feature annotation.</text>
</comment>
<dbReference type="PROSITE" id="PS50026">
    <property type="entry name" value="EGF_3"/>
    <property type="match status" value="1"/>
</dbReference>
<dbReference type="SUPFAM" id="SSF56436">
    <property type="entry name" value="C-type lectin-like"/>
    <property type="match status" value="1"/>
</dbReference>
<dbReference type="PROSITE" id="PS00010">
    <property type="entry name" value="ASX_HYDROXYL"/>
    <property type="match status" value="2"/>
</dbReference>
<evidence type="ECO:0000313" key="20">
    <source>
        <dbReference type="EMBL" id="KAG8437865.1"/>
    </source>
</evidence>
<dbReference type="AlphaFoldDB" id="A0A8T2IY33"/>
<keyword evidence="5 16" id="KW-0812">Transmembrane</keyword>
<dbReference type="GO" id="GO:1990430">
    <property type="term" value="F:extracellular matrix protein binding"/>
    <property type="evidence" value="ECO:0007669"/>
    <property type="project" value="TreeGrafter"/>
</dbReference>
<feature type="chain" id="PRO_5035875897" evidence="17">
    <location>
        <begin position="18"/>
        <end position="737"/>
    </location>
</feature>
<keyword evidence="12" id="KW-0675">Receptor</keyword>
<evidence type="ECO:0000256" key="8">
    <source>
        <dbReference type="ARBA" id="ARBA00022737"/>
    </source>
</evidence>
<dbReference type="GO" id="GO:0030246">
    <property type="term" value="F:carbohydrate binding"/>
    <property type="evidence" value="ECO:0007669"/>
    <property type="project" value="UniProtKB-KW"/>
</dbReference>
<comment type="subcellular location">
    <subcellularLocation>
        <location evidence="1">Membrane</location>
        <topology evidence="1">Single-pass type I membrane protein</topology>
    </subcellularLocation>
</comment>
<dbReference type="SMART" id="SM00179">
    <property type="entry name" value="EGF_CA"/>
    <property type="match status" value="2"/>
</dbReference>
<dbReference type="InterPro" id="IPR018097">
    <property type="entry name" value="EGF_Ca-bd_CS"/>
</dbReference>
<dbReference type="SMART" id="SM00034">
    <property type="entry name" value="CLECT"/>
    <property type="match status" value="1"/>
</dbReference>
<dbReference type="GO" id="GO:0016477">
    <property type="term" value="P:cell migration"/>
    <property type="evidence" value="ECO:0007669"/>
    <property type="project" value="TreeGrafter"/>
</dbReference>
<dbReference type="InterPro" id="IPR009030">
    <property type="entry name" value="Growth_fac_rcpt_cys_sf"/>
</dbReference>
<evidence type="ECO:0000256" key="11">
    <source>
        <dbReference type="ARBA" id="ARBA00023157"/>
    </source>
</evidence>
<feature type="transmembrane region" description="Helical" evidence="16">
    <location>
        <begin position="671"/>
        <end position="695"/>
    </location>
</feature>
<dbReference type="GO" id="GO:0009897">
    <property type="term" value="C:external side of plasma membrane"/>
    <property type="evidence" value="ECO:0007669"/>
    <property type="project" value="TreeGrafter"/>
</dbReference>
<dbReference type="InterPro" id="IPR001881">
    <property type="entry name" value="EGF-like_Ca-bd_dom"/>
</dbReference>
<dbReference type="InterPro" id="IPR001304">
    <property type="entry name" value="C-type_lectin-like"/>
</dbReference>
<dbReference type="EMBL" id="JAACNH010000007">
    <property type="protein sequence ID" value="KAG8437865.1"/>
    <property type="molecule type" value="Genomic_DNA"/>
</dbReference>
<dbReference type="GO" id="GO:0050840">
    <property type="term" value="F:extracellular matrix binding"/>
    <property type="evidence" value="ECO:0007669"/>
    <property type="project" value="TreeGrafter"/>
</dbReference>
<dbReference type="PROSITE" id="PS50041">
    <property type="entry name" value="C_TYPE_LECTIN_2"/>
    <property type="match status" value="1"/>
</dbReference>
<dbReference type="CDD" id="cd03600">
    <property type="entry name" value="CLECT_thrombomodulin_like"/>
    <property type="match status" value="1"/>
</dbReference>
<evidence type="ECO:0000259" key="19">
    <source>
        <dbReference type="PROSITE" id="PS50041"/>
    </source>
</evidence>
<dbReference type="GO" id="GO:0006897">
    <property type="term" value="P:endocytosis"/>
    <property type="evidence" value="ECO:0007669"/>
    <property type="project" value="UniProtKB-KW"/>
</dbReference>
<dbReference type="OrthoDB" id="10045365at2759"/>
<evidence type="ECO:0000256" key="5">
    <source>
        <dbReference type="ARBA" id="ARBA00022692"/>
    </source>
</evidence>
<evidence type="ECO:0000256" key="10">
    <source>
        <dbReference type="ARBA" id="ARBA00023136"/>
    </source>
</evidence>
<dbReference type="PANTHER" id="PTHR14789">
    <property type="entry name" value="CHONDROLECTIN VARIANT CHODLFDELTAE"/>
    <property type="match status" value="1"/>
</dbReference>
<dbReference type="Gene3D" id="2.10.25.10">
    <property type="entry name" value="Laminin"/>
    <property type="match status" value="4"/>
</dbReference>
<dbReference type="PANTHER" id="PTHR14789:SF4">
    <property type="entry name" value="ENDOSIALIN"/>
    <property type="match status" value="1"/>
</dbReference>
<name>A0A8T2IY33_9PIPI</name>
<feature type="domain" description="C-type lectin" evidence="19">
    <location>
        <begin position="29"/>
        <end position="173"/>
    </location>
</feature>
<keyword evidence="10 16" id="KW-0472">Membrane</keyword>
<dbReference type="Proteomes" id="UP000812440">
    <property type="component" value="Chromosome 4"/>
</dbReference>
<dbReference type="InterPro" id="IPR000742">
    <property type="entry name" value="EGF"/>
</dbReference>
<dbReference type="Pfam" id="PF12662">
    <property type="entry name" value="cEGF"/>
    <property type="match status" value="1"/>
</dbReference>
<evidence type="ECO:0000256" key="3">
    <source>
        <dbReference type="ARBA" id="ARBA00022553"/>
    </source>
</evidence>
<evidence type="ECO:0000259" key="18">
    <source>
        <dbReference type="PROSITE" id="PS50026"/>
    </source>
</evidence>
<dbReference type="InterPro" id="IPR026823">
    <property type="entry name" value="cEGF"/>
</dbReference>
<keyword evidence="6 17" id="KW-0732">Signal</keyword>
<dbReference type="InterPro" id="IPR049883">
    <property type="entry name" value="NOTCH1_EGF-like"/>
</dbReference>
<evidence type="ECO:0000256" key="13">
    <source>
        <dbReference type="ARBA" id="ARBA00023180"/>
    </source>
</evidence>
<evidence type="ECO:0000256" key="12">
    <source>
        <dbReference type="ARBA" id="ARBA00023170"/>
    </source>
</evidence>
<keyword evidence="21" id="KW-1185">Reference proteome</keyword>
<evidence type="ECO:0000256" key="15">
    <source>
        <dbReference type="SAM" id="MobiDB-lite"/>
    </source>
</evidence>
<dbReference type="Pfam" id="PF07645">
    <property type="entry name" value="EGF_CA"/>
    <property type="match status" value="1"/>
</dbReference>
<dbReference type="Gene3D" id="3.10.100.10">
    <property type="entry name" value="Mannose-Binding Protein A, subunit A"/>
    <property type="match status" value="1"/>
</dbReference>
<keyword evidence="8" id="KW-0677">Repeat</keyword>
<dbReference type="InterPro" id="IPR000152">
    <property type="entry name" value="EGF-type_Asp/Asn_hydroxyl_site"/>
</dbReference>
<evidence type="ECO:0000256" key="4">
    <source>
        <dbReference type="ARBA" id="ARBA00022583"/>
    </source>
</evidence>
<keyword evidence="7" id="KW-0430">Lectin</keyword>
<dbReference type="FunFam" id="2.10.25.10:FF:000009">
    <property type="entry name" value="Low-density lipoprotein receptor isoform 1"/>
    <property type="match status" value="1"/>
</dbReference>
<gene>
    <name evidence="20" type="ORF">GDO86_008531</name>
</gene>
<accession>A0A8T2IY33</accession>
<dbReference type="Pfam" id="PF00059">
    <property type="entry name" value="Lectin_C"/>
    <property type="match status" value="1"/>
</dbReference>
<evidence type="ECO:0000256" key="14">
    <source>
        <dbReference type="PROSITE-ProRule" id="PRU00076"/>
    </source>
</evidence>
<feature type="region of interest" description="Disordered" evidence="15">
    <location>
        <begin position="556"/>
        <end position="598"/>
    </location>
</feature>
<dbReference type="PROSITE" id="PS01187">
    <property type="entry name" value="EGF_CA"/>
    <property type="match status" value="1"/>
</dbReference>
<evidence type="ECO:0000256" key="9">
    <source>
        <dbReference type="ARBA" id="ARBA00022989"/>
    </source>
</evidence>
<proteinExistence type="predicted"/>
<feature type="compositionally biased region" description="Polar residues" evidence="15">
    <location>
        <begin position="578"/>
        <end position="593"/>
    </location>
</feature>
<dbReference type="GO" id="GO:0005509">
    <property type="term" value="F:calcium ion binding"/>
    <property type="evidence" value="ECO:0007669"/>
    <property type="project" value="InterPro"/>
</dbReference>
<protein>
    <submittedName>
        <fullName evidence="20">Uncharacterized protein</fullName>
    </submittedName>
</protein>
<dbReference type="InterPro" id="IPR016187">
    <property type="entry name" value="CTDL_fold"/>
</dbReference>
<evidence type="ECO:0000256" key="1">
    <source>
        <dbReference type="ARBA" id="ARBA00004479"/>
    </source>
</evidence>
<comment type="caution">
    <text evidence="20">The sequence shown here is derived from an EMBL/GenBank/DDBJ whole genome shotgun (WGS) entry which is preliminary data.</text>
</comment>
<sequence length="737" mass="81708">MFLFILIFHFAIPLMGSSKMTEQDALCGPSDACYAVFYQRNGFLESWRACRERGGNLATVKSDQEAALIEQLVTASMGKRGDEDRLQQRFWIGLQRQPRQCAPQKPLRGFTWTTGDQDTAFTNWALQSVSLAPQGSCSAPRCVAIGVNFGIPEDDFKWWEGSCTLPVEGFVCKFRYQGMCPTLSESSVSYSVPFGYQGTWLDSLPFGSVASVACEGQHQDVSVLCMLKEDGTVGWNLHEPLCHAPDSSKCDQCEQICRGGGVCDCEEGYHLQPDGRSCELEDEMSFEEHDTEHRCPCEYRCLSFSGKGYQCICPKGYDLADDGYHCEDIDECEEGETGPCEHSCQNTLGSYICSCDLGFSISEDEPRRCVDVDECQFAGVCQQMCVNYEGGFECFCTDGYELDADRVSCRQIGHRETRYEPSLPDRPSDEVSEEQHGVYYQGEVDREHFVSEWEIRESATVNANKWESSDNTDSQYDWEDEVDNLISTAQADLRKATTITPLEEWEEVTLAEVSTTDKSTDIISEEDMESVIFTTSMAAQKTTVLVNQGNKMTANFQTTSLGSSSTTSGLPEKRTTDRSSVIATTKAPSTSLKHSLEKDDMKFPWKRHEVPSALNPNGNTATTLGPDNSLADVPFTGHQFIKNSSEVTNSVLSTFSPLPPQESTSKRDNRWLVVALLVPLCVFLVVMLALGIVYCTRCGGNPKPHGVTDCYNWMVGERPEKGLSTSGGETPCTQAAV</sequence>
<feature type="domain" description="EGF-like" evidence="18">
    <location>
        <begin position="328"/>
        <end position="370"/>
    </location>
</feature>
<dbReference type="SUPFAM" id="SSF57184">
    <property type="entry name" value="Growth factor receptor domain"/>
    <property type="match status" value="1"/>
</dbReference>
<keyword evidence="4" id="KW-0254">Endocytosis</keyword>
<feature type="compositionally biased region" description="Low complexity" evidence="15">
    <location>
        <begin position="558"/>
        <end position="570"/>
    </location>
</feature>